<dbReference type="Gene3D" id="3.30.300.130">
    <property type="entry name" value="Fe-S cluster assembly (FSCA)"/>
    <property type="match status" value="1"/>
</dbReference>
<comment type="caution">
    <text evidence="3">The sequence shown here is derived from an EMBL/GenBank/DDBJ whole genome shotgun (WGS) entry which is preliminary data.</text>
</comment>
<evidence type="ECO:0000313" key="4">
    <source>
        <dbReference type="Proteomes" id="UP000193040"/>
    </source>
</evidence>
<dbReference type="STRING" id="1784.VC42_22745"/>
<dbReference type="RefSeq" id="WP_061558898.1">
    <property type="nucleotide sequence ID" value="NZ_MZZM01000027.1"/>
</dbReference>
<protein>
    <submittedName>
        <fullName evidence="3">NifU family protein</fullName>
    </submittedName>
</protein>
<gene>
    <name evidence="3" type="ORF">B5M45_23300</name>
</gene>
<accession>A0A1X0XVR1</accession>
<dbReference type="GO" id="GO:0016226">
    <property type="term" value="P:iron-sulfur cluster assembly"/>
    <property type="evidence" value="ECO:0007669"/>
    <property type="project" value="InterPro"/>
</dbReference>
<organism evidence="3 4">
    <name type="scientific">Mycobacterium simiae</name>
    <name type="common">Mycobacterium habana</name>
    <dbReference type="NCBI Taxonomy" id="1784"/>
    <lineage>
        <taxon>Bacteria</taxon>
        <taxon>Bacillati</taxon>
        <taxon>Actinomycetota</taxon>
        <taxon>Actinomycetes</taxon>
        <taxon>Mycobacteriales</taxon>
        <taxon>Mycobacteriaceae</taxon>
        <taxon>Mycobacterium</taxon>
        <taxon>Mycobacterium simiae complex</taxon>
    </lineage>
</organism>
<proteinExistence type="predicted"/>
<name>A0A1X0XVR1_MYCSI</name>
<keyword evidence="4" id="KW-1185">Reference proteome</keyword>
<dbReference type="AlphaFoldDB" id="A0A1X0XVR1"/>
<dbReference type="Pfam" id="PF01106">
    <property type="entry name" value="NifU"/>
    <property type="match status" value="1"/>
</dbReference>
<dbReference type="InterPro" id="IPR001075">
    <property type="entry name" value="NIF_FeS_clus_asmbl_NifU_C"/>
</dbReference>
<dbReference type="InterPro" id="IPR034904">
    <property type="entry name" value="FSCA_dom_sf"/>
</dbReference>
<dbReference type="SUPFAM" id="SSF117916">
    <property type="entry name" value="Fe-S cluster assembly (FSCA) domain-like"/>
    <property type="match status" value="1"/>
</dbReference>
<dbReference type="EMBL" id="MZZM01000027">
    <property type="protein sequence ID" value="ORJ56980.1"/>
    <property type="molecule type" value="Genomic_DNA"/>
</dbReference>
<feature type="domain" description="NIF system FeS cluster assembly NifU C-terminal" evidence="2">
    <location>
        <begin position="115"/>
        <end position="168"/>
    </location>
</feature>
<evidence type="ECO:0000259" key="2">
    <source>
        <dbReference type="Pfam" id="PF01106"/>
    </source>
</evidence>
<evidence type="ECO:0000313" key="3">
    <source>
        <dbReference type="EMBL" id="ORJ56980.1"/>
    </source>
</evidence>
<dbReference type="GO" id="GO:0005506">
    <property type="term" value="F:iron ion binding"/>
    <property type="evidence" value="ECO:0007669"/>
    <property type="project" value="InterPro"/>
</dbReference>
<sequence length="190" mass="19443">MIPLHATATADARQLRWVVSPDRLPPAGAVRAAPGTLGALLDAGALDELVVEPGGILITIGAGHTWRELGDDVRAALSAALLQPEAWAIDESRGAASRLEAIAAELLAGQVGALAASHGGSIELVSVAGHQVTVRMAGACDGCPGASATLRDVLERELRRRVDPQAVVVAAESDSGTLSFGKKLLSLIVR</sequence>
<dbReference type="GO" id="GO:0051536">
    <property type="term" value="F:iron-sulfur cluster binding"/>
    <property type="evidence" value="ECO:0007669"/>
    <property type="project" value="InterPro"/>
</dbReference>
<reference evidence="3 4" key="1">
    <citation type="submission" date="2017-03" db="EMBL/GenBank/DDBJ databases">
        <title>Genomic insights into Mycobacterium simiae human colonization.</title>
        <authorList>
            <person name="Steffani J.L."/>
            <person name="Brunck M.E."/>
            <person name="Cruz E."/>
            <person name="Montiel R."/>
            <person name="Barona F."/>
        </authorList>
    </citation>
    <scope>NUCLEOTIDE SEQUENCE [LARGE SCALE GENOMIC DNA]</scope>
    <source>
        <strain evidence="3 4">MsiGto</strain>
    </source>
</reference>
<comment type="function">
    <text evidence="1">May be involved in the formation or repair of [Fe-S] clusters present in iron-sulfur proteins.</text>
</comment>
<evidence type="ECO:0000256" key="1">
    <source>
        <dbReference type="ARBA" id="ARBA00049958"/>
    </source>
</evidence>
<dbReference type="Proteomes" id="UP000193040">
    <property type="component" value="Unassembled WGS sequence"/>
</dbReference>